<evidence type="ECO:0000313" key="1">
    <source>
        <dbReference type="EMBL" id="GFH29976.1"/>
    </source>
</evidence>
<organism evidence="1 2">
    <name type="scientific">Haematococcus lacustris</name>
    <name type="common">Green alga</name>
    <name type="synonym">Haematococcus pluvialis</name>
    <dbReference type="NCBI Taxonomy" id="44745"/>
    <lineage>
        <taxon>Eukaryota</taxon>
        <taxon>Viridiplantae</taxon>
        <taxon>Chlorophyta</taxon>
        <taxon>core chlorophytes</taxon>
        <taxon>Chlorophyceae</taxon>
        <taxon>CS clade</taxon>
        <taxon>Chlamydomonadales</taxon>
        <taxon>Haematococcaceae</taxon>
        <taxon>Haematococcus</taxon>
    </lineage>
</organism>
<dbReference type="EMBL" id="BLLF01004627">
    <property type="protein sequence ID" value="GFH29976.1"/>
    <property type="molecule type" value="Genomic_DNA"/>
</dbReference>
<dbReference type="Proteomes" id="UP000485058">
    <property type="component" value="Unassembled WGS sequence"/>
</dbReference>
<accession>A0A6A0ABA3</accession>
<gene>
    <name evidence="1" type="ORF">HaLaN_28738</name>
</gene>
<evidence type="ECO:0000313" key="2">
    <source>
        <dbReference type="Proteomes" id="UP000485058"/>
    </source>
</evidence>
<keyword evidence="2" id="KW-1185">Reference proteome</keyword>
<reference evidence="1 2" key="1">
    <citation type="submission" date="2020-02" db="EMBL/GenBank/DDBJ databases">
        <title>Draft genome sequence of Haematococcus lacustris strain NIES-144.</title>
        <authorList>
            <person name="Morimoto D."/>
            <person name="Nakagawa S."/>
            <person name="Yoshida T."/>
            <person name="Sawayama S."/>
        </authorList>
    </citation>
    <scope>NUCLEOTIDE SEQUENCE [LARGE SCALE GENOMIC DNA]</scope>
    <source>
        <strain evidence="1 2">NIES-144</strain>
    </source>
</reference>
<protein>
    <submittedName>
        <fullName evidence="1">Uncharacterized protein</fullName>
    </submittedName>
</protein>
<sequence length="160" mass="17680">MGLWPRQCKAHQPTAQDAPCFEGAEQKLAWWLVPRGAGGSDGGCLYPGAGVKATAVRVLVLPFHQHCVKMGTRGGGGTSRPLWTWRIGRRSSPNFNPSLGQELRKAWTWRFSAMTAAWGERARCRRTHCRHSCLASKMLGLARPPFEPDQKYPLAATSSH</sequence>
<comment type="caution">
    <text evidence="1">The sequence shown here is derived from an EMBL/GenBank/DDBJ whole genome shotgun (WGS) entry which is preliminary data.</text>
</comment>
<dbReference type="AlphaFoldDB" id="A0A6A0ABA3"/>
<name>A0A6A0ABA3_HAELA</name>
<proteinExistence type="predicted"/>